<keyword evidence="3" id="KW-1185">Reference proteome</keyword>
<organism evidence="2 3">
    <name type="scientific">Volvox africanus</name>
    <dbReference type="NCBI Taxonomy" id="51714"/>
    <lineage>
        <taxon>Eukaryota</taxon>
        <taxon>Viridiplantae</taxon>
        <taxon>Chlorophyta</taxon>
        <taxon>core chlorophytes</taxon>
        <taxon>Chlorophyceae</taxon>
        <taxon>CS clade</taxon>
        <taxon>Chlamydomonadales</taxon>
        <taxon>Volvocaceae</taxon>
        <taxon>Volvox</taxon>
    </lineage>
</organism>
<sequence>MMMLSRMAPHWRTALLISVLLASAGPLGAFATHFQSGIISYAPNRQDPTLLDVTVTSSWSSFEASVAIYLTNPQGGNNFVFGSGSDYLGQGFSPAGKYYFTLRATRSIPVPTDLPAFINAWGCCRTMDLVGFYGSTDYTYGAMYVAGAPSSIIVDALPFMIAGQAASGGLAYFFVPAISPRGGAINCSINRDIAFTDPYELTATPITGGCSIGWNNSKYSIGATAPVGLRVTDTATGQYNDITFLVTMVDPKLAPVVTSVTSAGKTLPQASGNITILIQTQVQVVITATDPSIGLLKASSSSLPSGATLTTTSSCCPSSMTVTFTWTPTNYGSGIVLIVIQSPSYLYTTVSFSYNVVRPQPPFPPLPSPYPPSPPPLRP</sequence>
<feature type="chain" id="PRO_5035223337" evidence="1">
    <location>
        <begin position="25"/>
        <end position="379"/>
    </location>
</feature>
<evidence type="ECO:0000256" key="1">
    <source>
        <dbReference type="SAM" id="SignalP"/>
    </source>
</evidence>
<proteinExistence type="predicted"/>
<protein>
    <submittedName>
        <fullName evidence="2">Uncharacterized protein</fullName>
    </submittedName>
</protein>
<gene>
    <name evidence="2" type="ORF">Vafri_20871</name>
</gene>
<dbReference type="EMBL" id="BNCO01000099">
    <property type="protein sequence ID" value="GIL67522.1"/>
    <property type="molecule type" value="Genomic_DNA"/>
</dbReference>
<reference evidence="2" key="1">
    <citation type="journal article" date="2021" name="Proc. Natl. Acad. Sci. U.S.A.">
        <title>Three genomes in the algal genus Volvox reveal the fate of a haploid sex-determining region after a transition to homothallism.</title>
        <authorList>
            <person name="Yamamoto K."/>
            <person name="Hamaji T."/>
            <person name="Kawai-Toyooka H."/>
            <person name="Matsuzaki R."/>
            <person name="Takahashi F."/>
            <person name="Nishimura Y."/>
            <person name="Kawachi M."/>
            <person name="Noguchi H."/>
            <person name="Minakuchi Y."/>
            <person name="Umen J.G."/>
            <person name="Toyoda A."/>
            <person name="Nozaki H."/>
        </authorList>
    </citation>
    <scope>NUCLEOTIDE SEQUENCE</scope>
    <source>
        <strain evidence="2">NIES-3780</strain>
    </source>
</reference>
<dbReference type="Proteomes" id="UP000747399">
    <property type="component" value="Unassembled WGS sequence"/>
</dbReference>
<feature type="signal peptide" evidence="1">
    <location>
        <begin position="1"/>
        <end position="24"/>
    </location>
</feature>
<comment type="caution">
    <text evidence="2">The sequence shown here is derived from an EMBL/GenBank/DDBJ whole genome shotgun (WGS) entry which is preliminary data.</text>
</comment>
<feature type="non-terminal residue" evidence="2">
    <location>
        <position position="379"/>
    </location>
</feature>
<evidence type="ECO:0000313" key="3">
    <source>
        <dbReference type="Proteomes" id="UP000747399"/>
    </source>
</evidence>
<name>A0A8J4FAU9_9CHLO</name>
<evidence type="ECO:0000313" key="2">
    <source>
        <dbReference type="EMBL" id="GIL67522.1"/>
    </source>
</evidence>
<keyword evidence="1" id="KW-0732">Signal</keyword>
<dbReference type="AlphaFoldDB" id="A0A8J4FAU9"/>
<accession>A0A8J4FAU9</accession>